<evidence type="ECO:0000256" key="2">
    <source>
        <dbReference type="SAM" id="Phobius"/>
    </source>
</evidence>
<accession>A0AAW6QUN8</accession>
<feature type="compositionally biased region" description="Polar residues" evidence="1">
    <location>
        <begin position="181"/>
        <end position="191"/>
    </location>
</feature>
<evidence type="ECO:0000313" key="3">
    <source>
        <dbReference type="EMBL" id="MDG5899521.1"/>
    </source>
</evidence>
<dbReference type="RefSeq" id="WP_279254915.1">
    <property type="nucleotide sequence ID" value="NZ_SUNE01000003.1"/>
</dbReference>
<feature type="compositionally biased region" description="Basic and acidic residues" evidence="1">
    <location>
        <begin position="196"/>
        <end position="208"/>
    </location>
</feature>
<keyword evidence="2" id="KW-1133">Transmembrane helix</keyword>
<keyword evidence="2" id="KW-0472">Membrane</keyword>
<comment type="caution">
    <text evidence="3">The sequence shown here is derived from an EMBL/GenBank/DDBJ whole genome shotgun (WGS) entry which is preliminary data.</text>
</comment>
<dbReference type="EMBL" id="SUNE01000003">
    <property type="protein sequence ID" value="MDG5899521.1"/>
    <property type="molecule type" value="Genomic_DNA"/>
</dbReference>
<gene>
    <name evidence="3" type="ORF">E2650_06345</name>
</gene>
<evidence type="ECO:0000256" key="1">
    <source>
        <dbReference type="SAM" id="MobiDB-lite"/>
    </source>
</evidence>
<keyword evidence="2" id="KW-0812">Transmembrane</keyword>
<proteinExistence type="predicted"/>
<name>A0AAW6QUN8_9GAMM</name>
<dbReference type="Proteomes" id="UP001152518">
    <property type="component" value="Unassembled WGS sequence"/>
</dbReference>
<reference evidence="3" key="2">
    <citation type="submission" date="2019-04" db="EMBL/GenBank/DDBJ databases">
        <authorList>
            <person name="Zou H."/>
        </authorList>
    </citation>
    <scope>NUCLEOTIDE SEQUENCE</scope>
    <source>
        <strain evidence="3">2015oxa</strain>
    </source>
</reference>
<organism evidence="3">
    <name type="scientific">Shewanella xiamenensis</name>
    <dbReference type="NCBI Taxonomy" id="332186"/>
    <lineage>
        <taxon>Bacteria</taxon>
        <taxon>Pseudomonadati</taxon>
        <taxon>Pseudomonadota</taxon>
        <taxon>Gammaproteobacteria</taxon>
        <taxon>Alteromonadales</taxon>
        <taxon>Shewanellaceae</taxon>
        <taxon>Shewanella</taxon>
    </lineage>
</organism>
<feature type="compositionally biased region" description="Low complexity" evidence="1">
    <location>
        <begin position="259"/>
        <end position="276"/>
    </location>
</feature>
<feature type="transmembrane region" description="Helical" evidence="2">
    <location>
        <begin position="103"/>
        <end position="122"/>
    </location>
</feature>
<feature type="compositionally biased region" description="Low complexity" evidence="1">
    <location>
        <begin position="212"/>
        <end position="249"/>
    </location>
</feature>
<sequence>MPVRSNIAPEDSIRFDAHCSATKDEALPFSALPFCATFLSATAQGATDLNTKPFSALSVHAESCDNNLHLNLSEADQRSIDSAFQTSSNLSGRERPHYFNLKLLLWVMFGHGLLLFLLIFLWRTQSEHLGLHFIESSANARTTTKALKAYFIYAPPTQTAPANPPQDTSVVDPAVSRETITSLPNTTQLTVNVEPAAKEPSKPAEKPRLKPAAQSAKSSEVSAKVAKVPVSSASVLNSSTQSQTQQSAKEAVKPKKAEVQSSSVQAASTEQSAASGQSGGAGSVGLFTQRYFERQREQALDDLVLEQANHYSKRSNMSEMSPEMEVLIVPNADDFSGPTSLDLELDPNRIVRQGNTCYRVVKVGTPINPYAENLGFPFDCSGKKMNQEIDDAIKAQLDKMMVKRPKG</sequence>
<reference evidence="3" key="1">
    <citation type="journal article" date="2019" name="Int J Environ Res Public Health">
        <title>Characterization of Chromosome-Mediated BlaOXA-894 in Shewanella xiamenensis Isolated from Pig Wastewater.</title>
        <authorList>
            <person name="Zou H."/>
            <person name="Zhou Z."/>
            <person name="Xia H."/>
            <person name="Zhao Q."/>
            <person name="Li X."/>
        </authorList>
    </citation>
    <scope>NUCLEOTIDE SEQUENCE</scope>
    <source>
        <strain evidence="3">2015oxa</strain>
    </source>
</reference>
<protein>
    <submittedName>
        <fullName evidence="3">Uncharacterized protein</fullName>
    </submittedName>
</protein>
<dbReference type="AlphaFoldDB" id="A0AAW6QUN8"/>
<feature type="region of interest" description="Disordered" evidence="1">
    <location>
        <begin position="181"/>
        <end position="281"/>
    </location>
</feature>